<feature type="non-terminal residue" evidence="2">
    <location>
        <position position="419"/>
    </location>
</feature>
<reference evidence="2" key="1">
    <citation type="submission" date="2020-04" db="EMBL/GenBank/DDBJ databases">
        <authorList>
            <person name="Alioto T."/>
            <person name="Alioto T."/>
            <person name="Gomez Garrido J."/>
        </authorList>
    </citation>
    <scope>NUCLEOTIDE SEQUENCE</scope>
    <source>
        <strain evidence="2">A484AB</strain>
    </source>
</reference>
<organism evidence="2 3">
    <name type="scientific">Paramuricea clavata</name>
    <name type="common">Red gorgonian</name>
    <name type="synonym">Violescent sea-whip</name>
    <dbReference type="NCBI Taxonomy" id="317549"/>
    <lineage>
        <taxon>Eukaryota</taxon>
        <taxon>Metazoa</taxon>
        <taxon>Cnidaria</taxon>
        <taxon>Anthozoa</taxon>
        <taxon>Octocorallia</taxon>
        <taxon>Malacalcyonacea</taxon>
        <taxon>Plexauridae</taxon>
        <taxon>Paramuricea</taxon>
    </lineage>
</organism>
<dbReference type="Pfam" id="PF00144">
    <property type="entry name" value="Beta-lactamase"/>
    <property type="match status" value="1"/>
</dbReference>
<evidence type="ECO:0000256" key="1">
    <source>
        <dbReference type="ARBA" id="ARBA00038473"/>
    </source>
</evidence>
<sequence>MTTKPIWYNTLTASANPAEENIALEDEVNEVNPPVSTPNGQKGNATVVEPAETSTQLPEKGVINKAMHYEAAMTSPTELLAPDVFPDDITDMNGNAMCEKHTSKVDFHQKRSITRCLLWFLIFFIATTLVMAALFTWKMVESTNDSENSIGEKSQENKTCHKKAKPVRFKSIPKTIQDYLESWKEDIKTKMKETKQNVALVNVVYYDEVIWDAKFRWNDETKELKEEKVEKLFPVASLTKVITALLAYKLHNDGTIGLDDPIVKYEPDFWVRNPYKNDNGTEITIRELITFSSGLPREAPCYQDNAKNYCPHNTSYILQQLRKDTTRLLFPPGSDVLYGNLPFAIAGNAISNNYTGGFKKCVQDKIFEPLKMKSSSFSLNNLTETYPPQVVNGKTPEFKHWGWLDPAGGLLTTVHDLAQ</sequence>
<dbReference type="InterPro" id="IPR012338">
    <property type="entry name" value="Beta-lactam/transpept-like"/>
</dbReference>
<dbReference type="Proteomes" id="UP001152795">
    <property type="component" value="Unassembled WGS sequence"/>
</dbReference>
<dbReference type="InterPro" id="IPR001466">
    <property type="entry name" value="Beta-lactam-related"/>
</dbReference>
<dbReference type="Gene3D" id="3.40.710.10">
    <property type="entry name" value="DD-peptidase/beta-lactamase superfamily"/>
    <property type="match status" value="1"/>
</dbReference>
<comment type="similarity">
    <text evidence="1">Belongs to the beta-lactamase family.</text>
</comment>
<evidence type="ECO:0000313" key="3">
    <source>
        <dbReference type="Proteomes" id="UP001152795"/>
    </source>
</evidence>
<dbReference type="InterPro" id="IPR051478">
    <property type="entry name" value="Beta-lactamase-like_AB/R"/>
</dbReference>
<dbReference type="PANTHER" id="PTHR22935">
    <property type="entry name" value="PENICILLIN-BINDING PROTEIN"/>
    <property type="match status" value="1"/>
</dbReference>
<proteinExistence type="inferred from homology"/>
<keyword evidence="3" id="KW-1185">Reference proteome</keyword>
<dbReference type="AlphaFoldDB" id="A0A6S7FLF4"/>
<dbReference type="PANTHER" id="PTHR22935:SF95">
    <property type="entry name" value="BETA-LACTAMASE-LIKE 1-RELATED"/>
    <property type="match status" value="1"/>
</dbReference>
<protein>
    <submittedName>
        <fullName evidence="2">Uncharacterized protein</fullName>
    </submittedName>
</protein>
<comment type="caution">
    <text evidence="2">The sequence shown here is derived from an EMBL/GenBank/DDBJ whole genome shotgun (WGS) entry which is preliminary data.</text>
</comment>
<name>A0A6S7FLF4_PARCT</name>
<gene>
    <name evidence="2" type="ORF">PACLA_8A009170</name>
</gene>
<dbReference type="EMBL" id="CACRXK020000307">
    <property type="protein sequence ID" value="CAB3980625.1"/>
    <property type="molecule type" value="Genomic_DNA"/>
</dbReference>
<accession>A0A6S7FLF4</accession>
<dbReference type="OrthoDB" id="5946976at2759"/>
<dbReference type="SUPFAM" id="SSF56601">
    <property type="entry name" value="beta-lactamase/transpeptidase-like"/>
    <property type="match status" value="1"/>
</dbReference>
<evidence type="ECO:0000313" key="2">
    <source>
        <dbReference type="EMBL" id="CAB3980625.1"/>
    </source>
</evidence>